<organism evidence="4 5">
    <name type="scientific">Phormidium tenue NIES-30</name>
    <dbReference type="NCBI Taxonomy" id="549789"/>
    <lineage>
        <taxon>Bacteria</taxon>
        <taxon>Bacillati</taxon>
        <taxon>Cyanobacteriota</taxon>
        <taxon>Cyanophyceae</taxon>
        <taxon>Oscillatoriophycideae</taxon>
        <taxon>Oscillatoriales</taxon>
        <taxon>Oscillatoriaceae</taxon>
        <taxon>Phormidium</taxon>
    </lineage>
</organism>
<evidence type="ECO:0000256" key="1">
    <source>
        <dbReference type="ARBA" id="ARBA00006599"/>
    </source>
</evidence>
<evidence type="ECO:0000313" key="5">
    <source>
        <dbReference type="Proteomes" id="UP000185557"/>
    </source>
</evidence>
<evidence type="ECO:0000256" key="2">
    <source>
        <dbReference type="ARBA" id="ARBA00022746"/>
    </source>
</evidence>
<keyword evidence="2" id="KW-0125">Carotenoid biosynthesis</keyword>
<dbReference type="Pfam" id="PF05834">
    <property type="entry name" value="Lycopene_cycl"/>
    <property type="match status" value="1"/>
</dbReference>
<comment type="caution">
    <text evidence="4">The sequence shown here is derived from an EMBL/GenBank/DDBJ whole genome shotgun (WGS) entry which is preliminary data.</text>
</comment>
<dbReference type="OrthoDB" id="537501at2"/>
<sequence length="409" mass="45431">MQDVLVIGAGPAGLSLVAALAETGLAVQVLALGDPAHPWPNTYGIWVDELEDVGLVPFLEHRWKDCVVHVNSGPVPLHREYGLLSNDRLQAHWLNQAEQHQVTWCRDKAIHIEHRPTHTQVTTASGEKLTARLVVDATGHQTALVQRPAASDLSFQAAYGIVGRFSKPPTDPQQMVLMDFRDDYLTPAQRQEPPTFLYAMDLGDGVYFVEETSLAHHPAISIEVLTQRLHQRLRHRGIEVEYIHHVERCLFPMNQPLPDFTQRVVGFGGAASMVHPASGYMVGALLRRGPGLAGAIAAALSSPHTPPDQVAHQAWQALWPADRVRKHYLYLFGLENLMAFDAPQLHQFFNAFFNLPTDDWAGFLTDNLSLPEVVQAMLGLFGRAPNPVRWGLMRSVFSHGHLLGRTLMS</sequence>
<dbReference type="InterPro" id="IPR036188">
    <property type="entry name" value="FAD/NAD-bd_sf"/>
</dbReference>
<accession>A0A1U7J4Y8</accession>
<evidence type="ECO:0000313" key="4">
    <source>
        <dbReference type="EMBL" id="OKH47694.1"/>
    </source>
</evidence>
<dbReference type="NCBIfam" id="TIGR01790">
    <property type="entry name" value="carotene-cycl"/>
    <property type="match status" value="1"/>
</dbReference>
<evidence type="ECO:0000256" key="3">
    <source>
        <dbReference type="ARBA" id="ARBA00023027"/>
    </source>
</evidence>
<proteinExistence type="inferred from homology"/>
<comment type="similarity">
    <text evidence="1">Belongs to the lycopene cyclase family.</text>
</comment>
<dbReference type="InterPro" id="IPR010108">
    <property type="entry name" value="Lycopene_cyclase_b/e"/>
</dbReference>
<reference evidence="4 5" key="1">
    <citation type="submission" date="2016-11" db="EMBL/GenBank/DDBJ databases">
        <title>Draft Genome Sequences of Nine Cyanobacterial Strains from Diverse Habitats.</title>
        <authorList>
            <person name="Zhu T."/>
            <person name="Hou S."/>
            <person name="Lu X."/>
            <person name="Hess W.R."/>
        </authorList>
    </citation>
    <scope>NUCLEOTIDE SEQUENCE [LARGE SCALE GENOMIC DNA]</scope>
    <source>
        <strain evidence="4 5">NIES-30</strain>
    </source>
</reference>
<dbReference type="GO" id="GO:0016117">
    <property type="term" value="P:carotenoid biosynthetic process"/>
    <property type="evidence" value="ECO:0007669"/>
    <property type="project" value="UniProtKB-KW"/>
</dbReference>
<dbReference type="NCBIfam" id="NF045687">
    <property type="entry name" value="LycopCycCtrL"/>
    <property type="match status" value="1"/>
</dbReference>
<dbReference type="Gene3D" id="3.50.50.60">
    <property type="entry name" value="FAD/NAD(P)-binding domain"/>
    <property type="match status" value="1"/>
</dbReference>
<keyword evidence="5" id="KW-1185">Reference proteome</keyword>
<gene>
    <name evidence="4" type="ORF">NIES30_11940</name>
</gene>
<dbReference type="RefSeq" id="WP_073608653.1">
    <property type="nucleotide sequence ID" value="NZ_MRCG01000008.1"/>
</dbReference>
<name>A0A1U7J4Y8_9CYAN</name>
<dbReference type="InterPro" id="IPR054896">
    <property type="entry name" value="LycopCyc"/>
</dbReference>
<protein>
    <submittedName>
        <fullName evidence="4">Lycopene cyclase</fullName>
    </submittedName>
</protein>
<dbReference type="PRINTS" id="PR00420">
    <property type="entry name" value="RNGMNOXGNASE"/>
</dbReference>
<dbReference type="AlphaFoldDB" id="A0A1U7J4Y8"/>
<dbReference type="EMBL" id="MRCG01000008">
    <property type="protein sequence ID" value="OKH47694.1"/>
    <property type="molecule type" value="Genomic_DNA"/>
</dbReference>
<keyword evidence="3" id="KW-0520">NAD</keyword>
<dbReference type="STRING" id="549789.NIES30_11940"/>
<dbReference type="SUPFAM" id="SSF51905">
    <property type="entry name" value="FAD/NAD(P)-binding domain"/>
    <property type="match status" value="1"/>
</dbReference>
<dbReference type="PANTHER" id="PTHR39757:SF5">
    <property type="entry name" value="OS02G0190600 PROTEIN"/>
    <property type="match status" value="1"/>
</dbReference>
<dbReference type="GO" id="GO:0016860">
    <property type="term" value="F:intramolecular oxidoreductase activity"/>
    <property type="evidence" value="ECO:0007669"/>
    <property type="project" value="UniProtKB-ARBA"/>
</dbReference>
<dbReference type="Proteomes" id="UP000185557">
    <property type="component" value="Unassembled WGS sequence"/>
</dbReference>
<dbReference type="PANTHER" id="PTHR39757">
    <property type="match status" value="1"/>
</dbReference>
<dbReference type="GO" id="GO:0016705">
    <property type="term" value="F:oxidoreductase activity, acting on paired donors, with incorporation or reduction of molecular oxygen"/>
    <property type="evidence" value="ECO:0007669"/>
    <property type="project" value="InterPro"/>
</dbReference>